<dbReference type="AlphaFoldDB" id="A0A433SIA5"/>
<dbReference type="PANTHER" id="PTHR45710:SF26">
    <property type="entry name" value="RH26557P"/>
    <property type="match status" value="1"/>
</dbReference>
<dbReference type="CDD" id="cd00037">
    <property type="entry name" value="CLECT"/>
    <property type="match status" value="1"/>
</dbReference>
<dbReference type="EMBL" id="RQTK01002173">
    <property type="protein sequence ID" value="RUS68633.1"/>
    <property type="molecule type" value="Genomic_DNA"/>
</dbReference>
<evidence type="ECO:0000256" key="2">
    <source>
        <dbReference type="SAM" id="SignalP"/>
    </source>
</evidence>
<comment type="caution">
    <text evidence="4">The sequence shown here is derived from an EMBL/GenBank/DDBJ whole genome shotgun (WGS) entry which is preliminary data.</text>
</comment>
<dbReference type="InterPro" id="IPR018378">
    <property type="entry name" value="C-type_lectin_CS"/>
</dbReference>
<feature type="signal peptide" evidence="2">
    <location>
        <begin position="1"/>
        <end position="16"/>
    </location>
</feature>
<accession>A0A433SIA5</accession>
<dbReference type="InterPro" id="IPR001304">
    <property type="entry name" value="C-type_lectin-like"/>
</dbReference>
<keyword evidence="1" id="KW-1015">Disulfide bond</keyword>
<dbReference type="Gene3D" id="3.10.100.10">
    <property type="entry name" value="Mannose-Binding Protein A, subunit A"/>
    <property type="match status" value="1"/>
</dbReference>
<dbReference type="InterPro" id="IPR050828">
    <property type="entry name" value="C-type_lectin/matrix_domain"/>
</dbReference>
<keyword evidence="5" id="KW-1185">Reference proteome</keyword>
<evidence type="ECO:0000259" key="3">
    <source>
        <dbReference type="PROSITE" id="PS50041"/>
    </source>
</evidence>
<organism evidence="4 5">
    <name type="scientific">Elysia chlorotica</name>
    <name type="common">Eastern emerald elysia</name>
    <name type="synonym">Sea slug</name>
    <dbReference type="NCBI Taxonomy" id="188477"/>
    <lineage>
        <taxon>Eukaryota</taxon>
        <taxon>Metazoa</taxon>
        <taxon>Spiralia</taxon>
        <taxon>Lophotrochozoa</taxon>
        <taxon>Mollusca</taxon>
        <taxon>Gastropoda</taxon>
        <taxon>Heterobranchia</taxon>
        <taxon>Euthyneura</taxon>
        <taxon>Panpulmonata</taxon>
        <taxon>Sacoglossa</taxon>
        <taxon>Placobranchoidea</taxon>
        <taxon>Plakobranchidae</taxon>
        <taxon>Elysia</taxon>
    </lineage>
</organism>
<reference evidence="4 5" key="1">
    <citation type="submission" date="2019-01" db="EMBL/GenBank/DDBJ databases">
        <title>A draft genome assembly of the solar-powered sea slug Elysia chlorotica.</title>
        <authorList>
            <person name="Cai H."/>
            <person name="Li Q."/>
            <person name="Fang X."/>
            <person name="Li J."/>
            <person name="Curtis N.E."/>
            <person name="Altenburger A."/>
            <person name="Shibata T."/>
            <person name="Feng M."/>
            <person name="Maeda T."/>
            <person name="Schwartz J.A."/>
            <person name="Shigenobu S."/>
            <person name="Lundholm N."/>
            <person name="Nishiyama T."/>
            <person name="Yang H."/>
            <person name="Hasebe M."/>
            <person name="Li S."/>
            <person name="Pierce S.K."/>
            <person name="Wang J."/>
        </authorList>
    </citation>
    <scope>NUCLEOTIDE SEQUENCE [LARGE SCALE GENOMIC DNA]</scope>
    <source>
        <strain evidence="4">EC2010</strain>
        <tissue evidence="4">Whole organism of an adult</tissue>
    </source>
</reference>
<evidence type="ECO:0000313" key="4">
    <source>
        <dbReference type="EMBL" id="RUS68633.1"/>
    </source>
</evidence>
<protein>
    <recommendedName>
        <fullName evidence="3">C-type lectin domain-containing protein</fullName>
    </recommendedName>
</protein>
<dbReference type="Pfam" id="PF00059">
    <property type="entry name" value="Lectin_C"/>
    <property type="match status" value="1"/>
</dbReference>
<dbReference type="SMART" id="SM00034">
    <property type="entry name" value="CLECT"/>
    <property type="match status" value="1"/>
</dbReference>
<keyword evidence="2" id="KW-0732">Signal</keyword>
<dbReference type="InterPro" id="IPR016186">
    <property type="entry name" value="C-type_lectin-like/link_sf"/>
</dbReference>
<dbReference type="PANTHER" id="PTHR45710">
    <property type="entry name" value="C-TYPE LECTIN DOMAIN-CONTAINING PROTEIN 180"/>
    <property type="match status" value="1"/>
</dbReference>
<dbReference type="PROSITE" id="PS00615">
    <property type="entry name" value="C_TYPE_LECTIN_1"/>
    <property type="match status" value="1"/>
</dbReference>
<dbReference type="SUPFAM" id="SSF56436">
    <property type="entry name" value="C-type lectin-like"/>
    <property type="match status" value="1"/>
</dbReference>
<name>A0A433SIA5_ELYCH</name>
<proteinExistence type="predicted"/>
<dbReference type="Proteomes" id="UP000271974">
    <property type="component" value="Unassembled WGS sequence"/>
</dbReference>
<dbReference type="PROSITE" id="PS50041">
    <property type="entry name" value="C_TYPE_LECTIN_2"/>
    <property type="match status" value="1"/>
</dbReference>
<evidence type="ECO:0000256" key="1">
    <source>
        <dbReference type="ARBA" id="ARBA00023157"/>
    </source>
</evidence>
<sequence>MHLKWFICLMPVTVLAVLELEKRDSNPCVYACSSCLAGWLDVPTNTCITVIGTRKNWSGARGFCRGLGTGADLVKITSARMNWAITYYLPRDDSQFWIGLHLDGTDKRWLDETTNPAYTNLEYWIFDHNHARDCYVTIAPGGKWHREMCSSEKKFICGYPYDPIEISDYYSQ</sequence>
<evidence type="ECO:0000313" key="5">
    <source>
        <dbReference type="Proteomes" id="UP000271974"/>
    </source>
</evidence>
<feature type="domain" description="C-type lectin" evidence="3">
    <location>
        <begin position="43"/>
        <end position="158"/>
    </location>
</feature>
<gene>
    <name evidence="4" type="ORF">EGW08_023605</name>
</gene>
<dbReference type="OrthoDB" id="10032136at2759"/>
<feature type="chain" id="PRO_5018976520" description="C-type lectin domain-containing protein" evidence="2">
    <location>
        <begin position="17"/>
        <end position="172"/>
    </location>
</feature>
<dbReference type="InterPro" id="IPR016187">
    <property type="entry name" value="CTDL_fold"/>
</dbReference>